<dbReference type="Pfam" id="PF13328">
    <property type="entry name" value="HD_4"/>
    <property type="match status" value="1"/>
</dbReference>
<dbReference type="EMBL" id="CP059732">
    <property type="protein sequence ID" value="QMW06839.1"/>
    <property type="molecule type" value="Genomic_DNA"/>
</dbReference>
<dbReference type="PANTHER" id="PTHR46246">
    <property type="entry name" value="GUANOSINE-3',5'-BIS(DIPHOSPHATE) 3'-PYROPHOSPHOHYDROLASE MESH1"/>
    <property type="match status" value="1"/>
</dbReference>
<keyword evidence="2" id="KW-1185">Reference proteome</keyword>
<dbReference type="AlphaFoldDB" id="A0A7G5H6U7"/>
<accession>A0A7G5H6U7</accession>
<dbReference type="Gene3D" id="1.10.3210.10">
    <property type="entry name" value="Hypothetical protein af1432"/>
    <property type="match status" value="1"/>
</dbReference>
<sequence>MDIQSLYQRAIKFATTKHVAENQLVPGSNLPYVVHLSNVAMEILVAAHYSPNFQLDYAVQLALLHDTLEDTSATFDEIATEFGIEVAKGVSALTKNDALPKAEKMADSLRRIKELSTEVWAVKLADRITNLQVPPNYWSSAKKSEYRQEAITLLNELKGGNAYLEKRLNEKIADYEKYISGETSFFFRQD</sequence>
<dbReference type="Proteomes" id="UP000515369">
    <property type="component" value="Chromosome"/>
</dbReference>
<dbReference type="PANTHER" id="PTHR46246:SF1">
    <property type="entry name" value="GUANOSINE-3',5'-BIS(DIPHOSPHATE) 3'-PYROPHOSPHOHYDROLASE MESH1"/>
    <property type="match status" value="1"/>
</dbReference>
<evidence type="ECO:0000313" key="1">
    <source>
        <dbReference type="EMBL" id="QMW06839.1"/>
    </source>
</evidence>
<reference evidence="1 2" key="1">
    <citation type="submission" date="2020-07" db="EMBL/GenBank/DDBJ databases">
        <title>Spirosoma foliorum sp. nov., isolated from the leaves on the Nejang mountain Korea, Republic of.</title>
        <authorList>
            <person name="Ho H."/>
            <person name="Lee Y.-J."/>
            <person name="Nurcahyanto D.-A."/>
            <person name="Kim S.-G."/>
        </authorList>
    </citation>
    <scope>NUCLEOTIDE SEQUENCE [LARGE SCALE GENOMIC DNA]</scope>
    <source>
        <strain evidence="1 2">PL0136</strain>
    </source>
</reference>
<organism evidence="1 2">
    <name type="scientific">Spirosoma foliorum</name>
    <dbReference type="NCBI Taxonomy" id="2710596"/>
    <lineage>
        <taxon>Bacteria</taxon>
        <taxon>Pseudomonadati</taxon>
        <taxon>Bacteroidota</taxon>
        <taxon>Cytophagia</taxon>
        <taxon>Cytophagales</taxon>
        <taxon>Cytophagaceae</taxon>
        <taxon>Spirosoma</taxon>
    </lineage>
</organism>
<dbReference type="SUPFAM" id="SSF109604">
    <property type="entry name" value="HD-domain/PDEase-like"/>
    <property type="match status" value="1"/>
</dbReference>
<dbReference type="KEGG" id="sfol:H3H32_04680"/>
<dbReference type="InterPro" id="IPR052194">
    <property type="entry name" value="MESH1"/>
</dbReference>
<keyword evidence="1" id="KW-0378">Hydrolase</keyword>
<name>A0A7G5H6U7_9BACT</name>
<protein>
    <submittedName>
        <fullName evidence="1">Bifunctional (P)ppGpp synthetase/guanosine-3',5'-bis(Diphosphate) 3'-pyrophosphohydrolase</fullName>
    </submittedName>
</protein>
<proteinExistence type="predicted"/>
<evidence type="ECO:0000313" key="2">
    <source>
        <dbReference type="Proteomes" id="UP000515369"/>
    </source>
</evidence>
<dbReference type="GO" id="GO:0008893">
    <property type="term" value="F:guanosine-3',5'-bis(diphosphate) 3'-diphosphatase activity"/>
    <property type="evidence" value="ECO:0007669"/>
    <property type="project" value="TreeGrafter"/>
</dbReference>
<gene>
    <name evidence="1" type="ORF">H3H32_04680</name>
</gene>